<dbReference type="NCBIfam" id="TIGR01549">
    <property type="entry name" value="HAD-SF-IA-v1"/>
    <property type="match status" value="1"/>
</dbReference>
<dbReference type="Gene3D" id="1.10.150.240">
    <property type="entry name" value="Putative phosphatase, domain 2"/>
    <property type="match status" value="1"/>
</dbReference>
<dbReference type="Pfam" id="PF13419">
    <property type="entry name" value="HAD_2"/>
    <property type="match status" value="1"/>
</dbReference>
<evidence type="ECO:0000313" key="2">
    <source>
        <dbReference type="Proteomes" id="UP000824231"/>
    </source>
</evidence>
<comment type="caution">
    <text evidence="1">The sequence shown here is derived from an EMBL/GenBank/DDBJ whole genome shotgun (WGS) entry which is preliminary data.</text>
</comment>
<sequence>MQNFLFDFDGTLANSGPTVTMAAQEAFKACNLRIPTDQEILDHMGLTIEKFFPQLAPTASAQTMQKVYQEFRHFADGTARLRTQLFPGVKDTLAHLFTEHKQLFIVSSNLSVNILNHLHRFGITDEFVQVIGSDMVANPKPAPDAVNQVVNNYQLDPHETIVIGDARYDLQMGQAAGVKTGGATWGAFNVQSLRAEHPDYLLKQPKELLKI</sequence>
<dbReference type="GO" id="GO:0005829">
    <property type="term" value="C:cytosol"/>
    <property type="evidence" value="ECO:0007669"/>
    <property type="project" value="TreeGrafter"/>
</dbReference>
<dbReference type="AlphaFoldDB" id="A0A9D1VHX3"/>
<proteinExistence type="predicted"/>
<evidence type="ECO:0000313" key="1">
    <source>
        <dbReference type="EMBL" id="HIX35334.1"/>
    </source>
</evidence>
<dbReference type="SFLD" id="SFLDS00003">
    <property type="entry name" value="Haloacid_Dehalogenase"/>
    <property type="match status" value="1"/>
</dbReference>
<dbReference type="PANTHER" id="PTHR43434:SF26">
    <property type="entry name" value="PYROPHOSPHATASE PPAX"/>
    <property type="match status" value="1"/>
</dbReference>
<dbReference type="GO" id="GO:0008967">
    <property type="term" value="F:phosphoglycolate phosphatase activity"/>
    <property type="evidence" value="ECO:0007669"/>
    <property type="project" value="TreeGrafter"/>
</dbReference>
<organism evidence="1 2">
    <name type="scientific">Candidatus Limosilactobacillus merdigallinarum</name>
    <dbReference type="NCBI Taxonomy" id="2838652"/>
    <lineage>
        <taxon>Bacteria</taxon>
        <taxon>Bacillati</taxon>
        <taxon>Bacillota</taxon>
        <taxon>Bacilli</taxon>
        <taxon>Lactobacillales</taxon>
        <taxon>Lactobacillaceae</taxon>
        <taxon>Limosilactobacillus</taxon>
    </lineage>
</organism>
<dbReference type="SUPFAM" id="SSF56784">
    <property type="entry name" value="HAD-like"/>
    <property type="match status" value="1"/>
</dbReference>
<gene>
    <name evidence="1" type="ORF">H9856_02845</name>
</gene>
<dbReference type="InterPro" id="IPR050155">
    <property type="entry name" value="HAD-like_hydrolase_sf"/>
</dbReference>
<dbReference type="SFLD" id="SFLDG01129">
    <property type="entry name" value="C1.5:_HAD__Beta-PGM__Phosphata"/>
    <property type="match status" value="1"/>
</dbReference>
<protein>
    <submittedName>
        <fullName evidence="1">HAD family hydrolase</fullName>
    </submittedName>
</protein>
<keyword evidence="1" id="KW-0378">Hydrolase</keyword>
<dbReference type="InterPro" id="IPR006439">
    <property type="entry name" value="HAD-SF_hydro_IA"/>
</dbReference>
<dbReference type="Gene3D" id="3.40.50.1000">
    <property type="entry name" value="HAD superfamily/HAD-like"/>
    <property type="match status" value="1"/>
</dbReference>
<dbReference type="InterPro" id="IPR023214">
    <property type="entry name" value="HAD_sf"/>
</dbReference>
<dbReference type="EMBL" id="DXFH01000011">
    <property type="protein sequence ID" value="HIX35334.1"/>
    <property type="molecule type" value="Genomic_DNA"/>
</dbReference>
<accession>A0A9D1VHX3</accession>
<dbReference type="InterPro" id="IPR041492">
    <property type="entry name" value="HAD_2"/>
</dbReference>
<dbReference type="InterPro" id="IPR036412">
    <property type="entry name" value="HAD-like_sf"/>
</dbReference>
<dbReference type="PANTHER" id="PTHR43434">
    <property type="entry name" value="PHOSPHOGLYCOLATE PHOSPHATASE"/>
    <property type="match status" value="1"/>
</dbReference>
<dbReference type="GO" id="GO:0006281">
    <property type="term" value="P:DNA repair"/>
    <property type="evidence" value="ECO:0007669"/>
    <property type="project" value="TreeGrafter"/>
</dbReference>
<reference evidence="1" key="1">
    <citation type="journal article" date="2021" name="PeerJ">
        <title>Extensive microbial diversity within the chicken gut microbiome revealed by metagenomics and culture.</title>
        <authorList>
            <person name="Gilroy R."/>
            <person name="Ravi A."/>
            <person name="Getino M."/>
            <person name="Pursley I."/>
            <person name="Horton D.L."/>
            <person name="Alikhan N.F."/>
            <person name="Baker D."/>
            <person name="Gharbi K."/>
            <person name="Hall N."/>
            <person name="Watson M."/>
            <person name="Adriaenssens E.M."/>
            <person name="Foster-Nyarko E."/>
            <person name="Jarju S."/>
            <person name="Secka A."/>
            <person name="Antonio M."/>
            <person name="Oren A."/>
            <person name="Chaudhuri R.R."/>
            <person name="La Ragione R."/>
            <person name="Hildebrand F."/>
            <person name="Pallen M.J."/>
        </authorList>
    </citation>
    <scope>NUCLEOTIDE SEQUENCE</scope>
    <source>
        <strain evidence="1">ChiSxjej3B15-572</strain>
    </source>
</reference>
<dbReference type="Proteomes" id="UP000824231">
    <property type="component" value="Unassembled WGS sequence"/>
</dbReference>
<dbReference type="NCBIfam" id="TIGR01509">
    <property type="entry name" value="HAD-SF-IA-v3"/>
    <property type="match status" value="1"/>
</dbReference>
<name>A0A9D1VHX3_9LACO</name>
<reference evidence="1" key="2">
    <citation type="submission" date="2021-04" db="EMBL/GenBank/DDBJ databases">
        <authorList>
            <person name="Gilroy R."/>
        </authorList>
    </citation>
    <scope>NUCLEOTIDE SEQUENCE</scope>
    <source>
        <strain evidence="1">ChiSxjej3B15-572</strain>
    </source>
</reference>
<dbReference type="InterPro" id="IPR023198">
    <property type="entry name" value="PGP-like_dom2"/>
</dbReference>
<dbReference type="SFLD" id="SFLDG01135">
    <property type="entry name" value="C1.5.6:_HAD__Beta-PGM__Phospha"/>
    <property type="match status" value="1"/>
</dbReference>